<accession>W9SKY8</accession>
<proteinExistence type="predicted"/>
<gene>
    <name evidence="1" type="ORF">L484_009444</name>
</gene>
<evidence type="ECO:0000313" key="1">
    <source>
        <dbReference type="EMBL" id="EXC14790.1"/>
    </source>
</evidence>
<evidence type="ECO:0000313" key="2">
    <source>
        <dbReference type="Proteomes" id="UP000030645"/>
    </source>
</evidence>
<dbReference type="EMBL" id="KE345769">
    <property type="protein sequence ID" value="EXC14790.1"/>
    <property type="molecule type" value="Genomic_DNA"/>
</dbReference>
<keyword evidence="2" id="KW-1185">Reference proteome</keyword>
<dbReference type="AlphaFoldDB" id="W9SKY8"/>
<organism evidence="1 2">
    <name type="scientific">Morus notabilis</name>
    <dbReference type="NCBI Taxonomy" id="981085"/>
    <lineage>
        <taxon>Eukaryota</taxon>
        <taxon>Viridiplantae</taxon>
        <taxon>Streptophyta</taxon>
        <taxon>Embryophyta</taxon>
        <taxon>Tracheophyta</taxon>
        <taxon>Spermatophyta</taxon>
        <taxon>Magnoliopsida</taxon>
        <taxon>eudicotyledons</taxon>
        <taxon>Gunneridae</taxon>
        <taxon>Pentapetalae</taxon>
        <taxon>rosids</taxon>
        <taxon>fabids</taxon>
        <taxon>Rosales</taxon>
        <taxon>Moraceae</taxon>
        <taxon>Moreae</taxon>
        <taxon>Morus</taxon>
    </lineage>
</organism>
<name>W9SKY8_9ROSA</name>
<protein>
    <submittedName>
        <fullName evidence="1">Uncharacterized protein</fullName>
    </submittedName>
</protein>
<reference evidence="2" key="1">
    <citation type="submission" date="2013-01" db="EMBL/GenBank/DDBJ databases">
        <title>Draft Genome Sequence of a Mulberry Tree, Morus notabilis C.K. Schneid.</title>
        <authorList>
            <person name="He N."/>
            <person name="Zhao S."/>
        </authorList>
    </citation>
    <scope>NUCLEOTIDE SEQUENCE</scope>
</reference>
<sequence length="62" mass="6651">MSSFVSAAAMMGLVDNDVTAKESATSLDIFAVKPTLALTSPSPLSSAFAVRTQYLKHDYPWI</sequence>
<dbReference type="Proteomes" id="UP000030645">
    <property type="component" value="Unassembled WGS sequence"/>
</dbReference>